<feature type="transmembrane region" description="Helical" evidence="1">
    <location>
        <begin position="12"/>
        <end position="45"/>
    </location>
</feature>
<feature type="transmembrane region" description="Helical" evidence="1">
    <location>
        <begin position="95"/>
        <end position="114"/>
    </location>
</feature>
<feature type="transmembrane region" description="Helical" evidence="1">
    <location>
        <begin position="134"/>
        <end position="154"/>
    </location>
</feature>
<organism evidence="2">
    <name type="scientific">Phallusia fumigata</name>
    <dbReference type="NCBI Taxonomy" id="395376"/>
    <lineage>
        <taxon>Eukaryota</taxon>
        <taxon>Metazoa</taxon>
        <taxon>Chordata</taxon>
        <taxon>Tunicata</taxon>
        <taxon>Ascidiacea</taxon>
        <taxon>Phlebobranchia</taxon>
        <taxon>Ascidiidae</taxon>
        <taxon>Phallusia</taxon>
    </lineage>
</organism>
<sequence>MLFFSELSVLGWLGVMVSLYMVLGGSVVLMVALVVFFALGFMWSLLVVDLFLWGVMMGLLYLGGMMVLFSYSSMLMGGVDEGVGGGKAPLSGGELLYGAFVGAVCGCGLVGGLGTWGGWGCGGVGQLWLYGSGYFLAAVVILVVVLLVCLHLCVEGWVC</sequence>
<keyword evidence="1" id="KW-1133">Transmembrane helix</keyword>
<dbReference type="EMBL" id="AM292602">
    <property type="protein sequence ID" value="CAL24356.1"/>
    <property type="molecule type" value="Genomic_DNA"/>
</dbReference>
<accession>A7WL88</accession>
<feature type="transmembrane region" description="Helical" evidence="1">
    <location>
        <begin position="51"/>
        <end position="74"/>
    </location>
</feature>
<evidence type="ECO:0000256" key="1">
    <source>
        <dbReference type="SAM" id="Phobius"/>
    </source>
</evidence>
<reference evidence="2" key="1">
    <citation type="journal article" date="2007" name="BMC Evol. Biol.">
        <title>The mitochondrial genome of Phallusia mammillata and Phallusia fumigata (Tunicata, Ascidiacea): high genome plasticity at intra-genus level.</title>
        <authorList>
            <person name="Iannelli F."/>
            <person name="Griggio F."/>
            <person name="Pesole G."/>
            <person name="Gissi C."/>
        </authorList>
    </citation>
    <scope>NUCLEOTIDE SEQUENCE</scope>
    <source>
        <tissue evidence="2">Siphon muscle</tissue>
    </source>
</reference>
<keyword evidence="2" id="KW-0496">Mitochondrion</keyword>
<geneLocation type="mitochondrion" evidence="2"/>
<gene>
    <name evidence="2" type="primary">nad6</name>
</gene>
<keyword evidence="1" id="KW-0472">Membrane</keyword>
<evidence type="ECO:0000313" key="2">
    <source>
        <dbReference type="EMBL" id="CAL24356.1"/>
    </source>
</evidence>
<protein>
    <submittedName>
        <fullName evidence="2">NADH dehydrogenase subunit 6</fullName>
    </submittedName>
</protein>
<keyword evidence="1" id="KW-0812">Transmembrane</keyword>
<name>A7WL88_9ASCI</name>
<proteinExistence type="predicted"/>
<dbReference type="AlphaFoldDB" id="A7WL88"/>